<evidence type="ECO:0000313" key="2">
    <source>
        <dbReference type="EMBL" id="CAA9339428.1"/>
    </source>
</evidence>
<feature type="compositionally biased region" description="Basic and acidic residues" evidence="1">
    <location>
        <begin position="104"/>
        <end position="127"/>
    </location>
</feature>
<feature type="region of interest" description="Disordered" evidence="1">
    <location>
        <begin position="1"/>
        <end position="136"/>
    </location>
</feature>
<dbReference type="AlphaFoldDB" id="A0A6J4LR92"/>
<organism evidence="2">
    <name type="scientific">uncultured Gemmatimonadaceae bacterium</name>
    <dbReference type="NCBI Taxonomy" id="246130"/>
    <lineage>
        <taxon>Bacteria</taxon>
        <taxon>Pseudomonadati</taxon>
        <taxon>Gemmatimonadota</taxon>
        <taxon>Gemmatimonadia</taxon>
        <taxon>Gemmatimonadales</taxon>
        <taxon>Gemmatimonadaceae</taxon>
        <taxon>environmental samples</taxon>
    </lineage>
</organism>
<dbReference type="EMBL" id="CADCTX010000674">
    <property type="protein sequence ID" value="CAA9339428.1"/>
    <property type="molecule type" value="Genomic_DNA"/>
</dbReference>
<reference evidence="2" key="1">
    <citation type="submission" date="2020-02" db="EMBL/GenBank/DDBJ databases">
        <authorList>
            <person name="Meier V. D."/>
        </authorList>
    </citation>
    <scope>NUCLEOTIDE SEQUENCE</scope>
    <source>
        <strain evidence="2">AVDCRST_MAG40</strain>
    </source>
</reference>
<feature type="compositionally biased region" description="Basic residues" evidence="1">
    <location>
        <begin position="39"/>
        <end position="48"/>
    </location>
</feature>
<dbReference type="GO" id="GO:0047575">
    <property type="term" value="F:4-carboxymuconolactone decarboxylase activity"/>
    <property type="evidence" value="ECO:0007669"/>
    <property type="project" value="UniProtKB-EC"/>
</dbReference>
<name>A0A6J4LR92_9BACT</name>
<sequence length="136" mass="15005">ARRPQWHPADQQSARGELHGRRPHQRLLRAPGTEPAGRGHGHLRPRRAHALEGEPARSDAHHHERRGPGAGRGRGGRRDPRRRRRLVSARAAALGGCHTPSSDDLFRHPRGPVREGRRVQGEGDGRGIRAGAPSRL</sequence>
<gene>
    <name evidence="2" type="ORF">AVDCRST_MAG40-2322</name>
</gene>
<accession>A0A6J4LR92</accession>
<evidence type="ECO:0000256" key="1">
    <source>
        <dbReference type="SAM" id="MobiDB-lite"/>
    </source>
</evidence>
<proteinExistence type="predicted"/>
<feature type="non-terminal residue" evidence="2">
    <location>
        <position position="136"/>
    </location>
</feature>
<keyword evidence="2" id="KW-0456">Lyase</keyword>
<dbReference type="EC" id="4.1.1.44" evidence="2"/>
<feature type="non-terminal residue" evidence="2">
    <location>
        <position position="1"/>
    </location>
</feature>
<feature type="compositionally biased region" description="Basic and acidic residues" evidence="1">
    <location>
        <begin position="49"/>
        <end position="62"/>
    </location>
</feature>
<protein>
    <submittedName>
        <fullName evidence="2">4-carboxymuconolactone decarboxylase</fullName>
        <ecNumber evidence="2">4.1.1.44</ecNumber>
    </submittedName>
</protein>